<dbReference type="GO" id="GO:0005524">
    <property type="term" value="F:ATP binding"/>
    <property type="evidence" value="ECO:0007669"/>
    <property type="project" value="UniProtKB-KW"/>
</dbReference>
<dbReference type="EMBL" id="JAJJMB010009541">
    <property type="protein sequence ID" value="KAI3913183.1"/>
    <property type="molecule type" value="Genomic_DNA"/>
</dbReference>
<dbReference type="InterPro" id="IPR013126">
    <property type="entry name" value="Hsp_70_fam"/>
</dbReference>
<reference evidence="3" key="1">
    <citation type="submission" date="2022-04" db="EMBL/GenBank/DDBJ databases">
        <title>A functionally conserved STORR gene fusion in Papaver species that diverged 16.8 million years ago.</title>
        <authorList>
            <person name="Catania T."/>
        </authorList>
    </citation>
    <scope>NUCLEOTIDE SEQUENCE</scope>
    <source>
        <strain evidence="3">S-188037</strain>
    </source>
</reference>
<evidence type="ECO:0000313" key="3">
    <source>
        <dbReference type="EMBL" id="KAI3913183.1"/>
    </source>
</evidence>
<dbReference type="AlphaFoldDB" id="A0AAD4SMF2"/>
<organism evidence="3 4">
    <name type="scientific">Papaver atlanticum</name>
    <dbReference type="NCBI Taxonomy" id="357466"/>
    <lineage>
        <taxon>Eukaryota</taxon>
        <taxon>Viridiplantae</taxon>
        <taxon>Streptophyta</taxon>
        <taxon>Embryophyta</taxon>
        <taxon>Tracheophyta</taxon>
        <taxon>Spermatophyta</taxon>
        <taxon>Magnoliopsida</taxon>
        <taxon>Ranunculales</taxon>
        <taxon>Papaveraceae</taxon>
        <taxon>Papaveroideae</taxon>
        <taxon>Papaver</taxon>
    </lineage>
</organism>
<proteinExistence type="predicted"/>
<comment type="caution">
    <text evidence="3">The sequence shown here is derived from an EMBL/GenBank/DDBJ whole genome shotgun (WGS) entry which is preliminary data.</text>
</comment>
<evidence type="ECO:0000256" key="1">
    <source>
        <dbReference type="ARBA" id="ARBA00022741"/>
    </source>
</evidence>
<sequence length="240" mass="26622">MATSIIFRSLTRRGLCTSSSSALCSKCHALIEDKSKTTVAKPTKLVFNFKSPYDNRKVRRCQIPKIIESPNGDITMYDIIVRNNVAAERARGLRVTKVAVHVPPYINEFQKQIIMEAANDAGVHIERFITDEAENPFLDGTDADKGGFAIVIGLVEVFDVPIKEIILSGDKPVSETILSELQKIRGYDLKEDPAMVQKIKEAVVDRAMELMSSSNLKKTGIKLNLPVEPAESTTITWSID</sequence>
<gene>
    <name evidence="3" type="ORF">MKW98_007199</name>
</gene>
<accession>A0AAD4SMF2</accession>
<evidence type="ECO:0000313" key="4">
    <source>
        <dbReference type="Proteomes" id="UP001202328"/>
    </source>
</evidence>
<dbReference type="Proteomes" id="UP001202328">
    <property type="component" value="Unassembled WGS sequence"/>
</dbReference>
<evidence type="ECO:0000256" key="2">
    <source>
        <dbReference type="ARBA" id="ARBA00022840"/>
    </source>
</evidence>
<dbReference type="GO" id="GO:0140662">
    <property type="term" value="F:ATP-dependent protein folding chaperone"/>
    <property type="evidence" value="ECO:0007669"/>
    <property type="project" value="InterPro"/>
</dbReference>
<dbReference type="Pfam" id="PF00012">
    <property type="entry name" value="HSP70"/>
    <property type="match status" value="1"/>
</dbReference>
<name>A0AAD4SMF2_9MAGN</name>
<keyword evidence="1" id="KW-0547">Nucleotide-binding</keyword>
<keyword evidence="2" id="KW-0067">ATP-binding</keyword>
<dbReference type="Gene3D" id="3.30.420.40">
    <property type="match status" value="1"/>
</dbReference>
<protein>
    <submittedName>
        <fullName evidence="3">Uncharacterized protein</fullName>
    </submittedName>
</protein>
<dbReference type="SUPFAM" id="SSF53067">
    <property type="entry name" value="Actin-like ATPase domain"/>
    <property type="match status" value="1"/>
</dbReference>
<dbReference type="InterPro" id="IPR043129">
    <property type="entry name" value="ATPase_NBD"/>
</dbReference>
<keyword evidence="4" id="KW-1185">Reference proteome</keyword>